<gene>
    <name evidence="2" type="ORF">VaNZ11_007105</name>
</gene>
<dbReference type="PANTHER" id="PTHR48174">
    <property type="entry name" value="DUF946 FAMILY PROTEIN"/>
    <property type="match status" value="1"/>
</dbReference>
<keyword evidence="3" id="KW-1185">Reference proteome</keyword>
<protein>
    <recommendedName>
        <fullName evidence="4">Vacuolar protein sorting-associated protein 62</fullName>
    </recommendedName>
</protein>
<evidence type="ECO:0000313" key="2">
    <source>
        <dbReference type="EMBL" id="GLI63993.1"/>
    </source>
</evidence>
<name>A0ABQ5S2A1_9CHLO</name>
<sequence length="457" mass="49347">MDDATTIPSVSDEILALYCPVLYLHHHDAYMPVSVEWFIERAQLNYYPEGVTGSAEVHDLGDVPGGVKRLIPAGEVTQEKLLEAQTICPNPCNLSLTVGPEHYGGISGGKLAEVPIYAQVKLVVDDNSLPEAYEINYVTFYAFNGHYNLPANVPLLRTGHHVGDWEHLTVRLDAASLELQGVWYNAHRNIEGEWCPAEAVPRTPCGRILGYVAMNGHGIYPHCGTIHRLFFVANDRTSRRGPIWNPSRLVRLCGLDHGSGCAVVRSRGCSLPSTSACHSCSPRPPAHSSSFAGAGGNGVIGGNVRNTELPPGAVMAAKLQAAPAAAAQAAGSSEVDQTSLRPDSVTNPGGLRRQLKDTGPQFPLPIVVHDTSPWQRYRGYWGSIISATQQGWFLGAEPPVSRGCLRRLFLPFAPGVERLEPAKAAPASTPSAFRWLMAKVHKVFGMGICDLERPAFG</sequence>
<organism evidence="2 3">
    <name type="scientific">Volvox africanus</name>
    <dbReference type="NCBI Taxonomy" id="51714"/>
    <lineage>
        <taxon>Eukaryota</taxon>
        <taxon>Viridiplantae</taxon>
        <taxon>Chlorophyta</taxon>
        <taxon>core chlorophytes</taxon>
        <taxon>Chlorophyceae</taxon>
        <taxon>CS clade</taxon>
        <taxon>Chlamydomonadales</taxon>
        <taxon>Volvocaceae</taxon>
        <taxon>Volvox</taxon>
    </lineage>
</organism>
<dbReference type="EMBL" id="BSDZ01000017">
    <property type="protein sequence ID" value="GLI63993.1"/>
    <property type="molecule type" value="Genomic_DNA"/>
</dbReference>
<evidence type="ECO:0000256" key="1">
    <source>
        <dbReference type="SAM" id="MobiDB-lite"/>
    </source>
</evidence>
<feature type="compositionally biased region" description="Polar residues" evidence="1">
    <location>
        <begin position="334"/>
        <end position="347"/>
    </location>
</feature>
<comment type="caution">
    <text evidence="2">The sequence shown here is derived from an EMBL/GenBank/DDBJ whole genome shotgun (WGS) entry which is preliminary data.</text>
</comment>
<dbReference type="Proteomes" id="UP001165090">
    <property type="component" value="Unassembled WGS sequence"/>
</dbReference>
<accession>A0ABQ5S2A1</accession>
<dbReference type="InterPro" id="IPR009291">
    <property type="entry name" value="Vps62"/>
</dbReference>
<reference evidence="2 3" key="1">
    <citation type="journal article" date="2023" name="IScience">
        <title>Expanded male sex-determining region conserved during the evolution of homothallism in the green alga Volvox.</title>
        <authorList>
            <person name="Yamamoto K."/>
            <person name="Matsuzaki R."/>
            <person name="Mahakham W."/>
            <person name="Heman W."/>
            <person name="Sekimoto H."/>
            <person name="Kawachi M."/>
            <person name="Minakuchi Y."/>
            <person name="Toyoda A."/>
            <person name="Nozaki H."/>
        </authorList>
    </citation>
    <scope>NUCLEOTIDE SEQUENCE [LARGE SCALE GENOMIC DNA]</scope>
    <source>
        <strain evidence="2 3">NIES-4468</strain>
    </source>
</reference>
<dbReference type="Pfam" id="PF06101">
    <property type="entry name" value="Vps62"/>
    <property type="match status" value="1"/>
</dbReference>
<evidence type="ECO:0008006" key="4">
    <source>
        <dbReference type="Google" id="ProtNLM"/>
    </source>
</evidence>
<evidence type="ECO:0000313" key="3">
    <source>
        <dbReference type="Proteomes" id="UP001165090"/>
    </source>
</evidence>
<feature type="region of interest" description="Disordered" evidence="1">
    <location>
        <begin position="328"/>
        <end position="353"/>
    </location>
</feature>
<proteinExistence type="predicted"/>
<dbReference type="PANTHER" id="PTHR48174:SF5">
    <property type="entry name" value="VACUOLAR PROTEIN SORTING-ASSOCIATED PROTEIN 62"/>
    <property type="match status" value="1"/>
</dbReference>